<name>A0A1M7DQH1_9BRAD</name>
<feature type="compositionally biased region" description="Basic and acidic residues" evidence="1">
    <location>
        <begin position="16"/>
        <end position="25"/>
    </location>
</feature>
<dbReference type="EMBL" id="FNTI01000001">
    <property type="protein sequence ID" value="SED85727.1"/>
    <property type="molecule type" value="Genomic_DNA"/>
</dbReference>
<proteinExistence type="predicted"/>
<sequence>MFEKLARFRHFEPRHLKPHRLEAAHSTDNQPGCRRPNGHRRRAQPLLTCHWSIVDETRLECRWEIECHDGRGRRADGQRIR</sequence>
<protein>
    <submittedName>
        <fullName evidence="2">Uncharacterized protein</fullName>
    </submittedName>
</protein>
<organism evidence="2 3">
    <name type="scientific">Bradyrhizobium lablabi</name>
    <dbReference type="NCBI Taxonomy" id="722472"/>
    <lineage>
        <taxon>Bacteria</taxon>
        <taxon>Pseudomonadati</taxon>
        <taxon>Pseudomonadota</taxon>
        <taxon>Alphaproteobacteria</taxon>
        <taxon>Hyphomicrobiales</taxon>
        <taxon>Nitrobacteraceae</taxon>
        <taxon>Bradyrhizobium</taxon>
    </lineage>
</organism>
<evidence type="ECO:0000313" key="3">
    <source>
        <dbReference type="Proteomes" id="UP000183208"/>
    </source>
</evidence>
<accession>A0A1M7DQH1</accession>
<dbReference type="AlphaFoldDB" id="A0A1M7DQH1"/>
<evidence type="ECO:0000256" key="1">
    <source>
        <dbReference type="SAM" id="MobiDB-lite"/>
    </source>
</evidence>
<evidence type="ECO:0000313" key="2">
    <source>
        <dbReference type="EMBL" id="SED85727.1"/>
    </source>
</evidence>
<dbReference type="Proteomes" id="UP000183208">
    <property type="component" value="Unassembled WGS sequence"/>
</dbReference>
<feature type="region of interest" description="Disordered" evidence="1">
    <location>
        <begin position="16"/>
        <end position="40"/>
    </location>
</feature>
<reference evidence="2 3" key="1">
    <citation type="submission" date="2016-10" db="EMBL/GenBank/DDBJ databases">
        <authorList>
            <person name="de Groot N.N."/>
        </authorList>
    </citation>
    <scope>NUCLEOTIDE SEQUENCE [LARGE SCALE GENOMIC DNA]</scope>
    <source>
        <strain evidence="2 3">GAS522</strain>
    </source>
</reference>
<gene>
    <name evidence="2" type="ORF">SAMN05444171_5416</name>
</gene>